<reference evidence="2 3" key="1">
    <citation type="journal article" date="2019" name="Commun. Biol.">
        <title>The bagworm genome reveals a unique fibroin gene that provides high tensile strength.</title>
        <authorList>
            <person name="Kono N."/>
            <person name="Nakamura H."/>
            <person name="Ohtoshi R."/>
            <person name="Tomita M."/>
            <person name="Numata K."/>
            <person name="Arakawa K."/>
        </authorList>
    </citation>
    <scope>NUCLEOTIDE SEQUENCE [LARGE SCALE GENOMIC DNA]</scope>
</reference>
<organism evidence="2 3">
    <name type="scientific">Eumeta variegata</name>
    <name type="common">Bagworm moth</name>
    <name type="synonym">Eumeta japonica</name>
    <dbReference type="NCBI Taxonomy" id="151549"/>
    <lineage>
        <taxon>Eukaryota</taxon>
        <taxon>Metazoa</taxon>
        <taxon>Ecdysozoa</taxon>
        <taxon>Arthropoda</taxon>
        <taxon>Hexapoda</taxon>
        <taxon>Insecta</taxon>
        <taxon>Pterygota</taxon>
        <taxon>Neoptera</taxon>
        <taxon>Endopterygota</taxon>
        <taxon>Lepidoptera</taxon>
        <taxon>Glossata</taxon>
        <taxon>Ditrysia</taxon>
        <taxon>Tineoidea</taxon>
        <taxon>Psychidae</taxon>
        <taxon>Oiketicinae</taxon>
        <taxon>Eumeta</taxon>
    </lineage>
</organism>
<proteinExistence type="predicted"/>
<keyword evidence="3" id="KW-1185">Reference proteome</keyword>
<gene>
    <name evidence="2" type="ORF">EVAR_74876_1</name>
</gene>
<evidence type="ECO:0000256" key="1">
    <source>
        <dbReference type="SAM" id="MobiDB-lite"/>
    </source>
</evidence>
<feature type="region of interest" description="Disordered" evidence="1">
    <location>
        <begin position="1"/>
        <end position="26"/>
    </location>
</feature>
<protein>
    <submittedName>
        <fullName evidence="2">Uncharacterized protein</fullName>
    </submittedName>
</protein>
<dbReference type="Proteomes" id="UP000299102">
    <property type="component" value="Unassembled WGS sequence"/>
</dbReference>
<sequence>MLYHISKNKQACEPPESRWAPPPMDTRNPKRVIGALPVSWVGIRYLMEGKIGRWRRAWGHRVGVIHRNSHLLDERKQRKLLLNVYLL</sequence>
<evidence type="ECO:0000313" key="3">
    <source>
        <dbReference type="Proteomes" id="UP000299102"/>
    </source>
</evidence>
<dbReference type="EMBL" id="BGZK01000012">
    <property type="protein sequence ID" value="GBP04160.1"/>
    <property type="molecule type" value="Genomic_DNA"/>
</dbReference>
<comment type="caution">
    <text evidence="2">The sequence shown here is derived from an EMBL/GenBank/DDBJ whole genome shotgun (WGS) entry which is preliminary data.</text>
</comment>
<dbReference type="AlphaFoldDB" id="A0A4C1SSH2"/>
<name>A0A4C1SSH2_EUMVA</name>
<accession>A0A4C1SSH2</accession>
<evidence type="ECO:0000313" key="2">
    <source>
        <dbReference type="EMBL" id="GBP04160.1"/>
    </source>
</evidence>